<keyword evidence="1" id="KW-1133">Transmembrane helix</keyword>
<dbReference type="OrthoDB" id="2296732at2"/>
<evidence type="ECO:0000256" key="1">
    <source>
        <dbReference type="SAM" id="Phobius"/>
    </source>
</evidence>
<feature type="transmembrane region" description="Helical" evidence="1">
    <location>
        <begin position="353"/>
        <end position="374"/>
    </location>
</feature>
<dbReference type="RefSeq" id="WP_057826458.1">
    <property type="nucleotide sequence ID" value="NZ_AZEA01000036.1"/>
</dbReference>
<dbReference type="PATRIC" id="fig|1423808.3.peg.1888"/>
<feature type="transmembrane region" description="Helical" evidence="1">
    <location>
        <begin position="313"/>
        <end position="341"/>
    </location>
</feature>
<gene>
    <name evidence="2" type="ORF">FD17_GL001864</name>
</gene>
<proteinExistence type="predicted"/>
<keyword evidence="3" id="KW-1185">Reference proteome</keyword>
<feature type="transmembrane region" description="Helical" evidence="1">
    <location>
        <begin position="271"/>
        <end position="293"/>
    </location>
</feature>
<keyword evidence="1" id="KW-0812">Transmembrane</keyword>
<feature type="transmembrane region" description="Helical" evidence="1">
    <location>
        <begin position="217"/>
        <end position="235"/>
    </location>
</feature>
<dbReference type="AlphaFoldDB" id="A0A0R1L1M4"/>
<feature type="transmembrane region" description="Helical" evidence="1">
    <location>
        <begin position="111"/>
        <end position="130"/>
    </location>
</feature>
<accession>A0A0R1L1M4</accession>
<keyword evidence="1" id="KW-0472">Membrane</keyword>
<dbReference type="EMBL" id="AZEA01000036">
    <property type="protein sequence ID" value="KRK86641.1"/>
    <property type="molecule type" value="Genomic_DNA"/>
</dbReference>
<feature type="transmembrane region" description="Helical" evidence="1">
    <location>
        <begin position="191"/>
        <end position="211"/>
    </location>
</feature>
<evidence type="ECO:0000313" key="3">
    <source>
        <dbReference type="Proteomes" id="UP000051581"/>
    </source>
</evidence>
<feature type="transmembrane region" description="Helical" evidence="1">
    <location>
        <begin position="380"/>
        <end position="400"/>
    </location>
</feature>
<organism evidence="2 3">
    <name type="scientific">Lentilactobacillus sunkii DSM 19904</name>
    <dbReference type="NCBI Taxonomy" id="1423808"/>
    <lineage>
        <taxon>Bacteria</taxon>
        <taxon>Bacillati</taxon>
        <taxon>Bacillota</taxon>
        <taxon>Bacilli</taxon>
        <taxon>Lactobacillales</taxon>
        <taxon>Lactobacillaceae</taxon>
        <taxon>Lentilactobacillus</taxon>
    </lineage>
</organism>
<feature type="transmembrane region" description="Helical" evidence="1">
    <location>
        <begin position="6"/>
        <end position="26"/>
    </location>
</feature>
<dbReference type="InterPro" id="IPR049458">
    <property type="entry name" value="EpsG-like"/>
</dbReference>
<feature type="transmembrane region" description="Helical" evidence="1">
    <location>
        <begin position="33"/>
        <end position="51"/>
    </location>
</feature>
<reference evidence="2 3" key="1">
    <citation type="journal article" date="2015" name="Genome Announc.">
        <title>Expanding the biotechnology potential of lactobacilli through comparative genomics of 213 strains and associated genera.</title>
        <authorList>
            <person name="Sun Z."/>
            <person name="Harris H.M."/>
            <person name="McCann A."/>
            <person name="Guo C."/>
            <person name="Argimon S."/>
            <person name="Zhang W."/>
            <person name="Yang X."/>
            <person name="Jeffery I.B."/>
            <person name="Cooney J.C."/>
            <person name="Kagawa T.F."/>
            <person name="Liu W."/>
            <person name="Song Y."/>
            <person name="Salvetti E."/>
            <person name="Wrobel A."/>
            <person name="Rasinkangas P."/>
            <person name="Parkhill J."/>
            <person name="Rea M.C."/>
            <person name="O'Sullivan O."/>
            <person name="Ritari J."/>
            <person name="Douillard F.P."/>
            <person name="Paul Ross R."/>
            <person name="Yang R."/>
            <person name="Briner A.E."/>
            <person name="Felis G.E."/>
            <person name="de Vos W.M."/>
            <person name="Barrangou R."/>
            <person name="Klaenhammer T.R."/>
            <person name="Caufield P.W."/>
            <person name="Cui Y."/>
            <person name="Zhang H."/>
            <person name="O'Toole P.W."/>
        </authorList>
    </citation>
    <scope>NUCLEOTIDE SEQUENCE [LARGE SCALE GENOMIC DNA]</scope>
    <source>
        <strain evidence="2 3">DSM 19904</strain>
    </source>
</reference>
<evidence type="ECO:0000313" key="2">
    <source>
        <dbReference type="EMBL" id="KRK86641.1"/>
    </source>
</evidence>
<dbReference type="Pfam" id="PF14897">
    <property type="entry name" value="EpsG"/>
    <property type="match status" value="1"/>
</dbReference>
<comment type="caution">
    <text evidence="2">The sequence shown here is derived from an EMBL/GenBank/DDBJ whole genome shotgun (WGS) entry which is preliminary data.</text>
</comment>
<protein>
    <submittedName>
        <fullName evidence="2">Uncharacterized protein</fullName>
    </submittedName>
</protein>
<dbReference type="Proteomes" id="UP000051581">
    <property type="component" value="Unassembled WGS sequence"/>
</dbReference>
<feature type="transmembrane region" description="Helical" evidence="1">
    <location>
        <begin position="137"/>
        <end position="156"/>
    </location>
</feature>
<sequence>MILVLIALYIFLPIPASFAILALSFLMRGRKTYWLLLWAVLTFSLLVLVYIPSVADDAYRYFQILGQLRSISNWQEFSMLSQNNGLIGYQSSSIGFIALEMLVSKTAYFNLLPYINTVICLFSLFFPFVDLKERCKISGSTALFLSLPLPLLYNFLNTASTMRWSLACSLFGLIVYEYFEKVQNRRYVWMFLIPMIFHPGIILASILAIYVACIKKISISKILFPMLLLAIYLRFVTDSNSSLGSGNPIFQIMNMTNTYSSDFMQHSANGLLFIFLERLLTILVLIMALIVFSQLSREYRLSQFGRMLLFMSLVQFALIFTSMIFNRYILVTTFLALIYVARYISKIRLNIRYLIFSMCIVTICIGIVICYANVKRMVFISPFFQLCISNLFHFFTNIPVY</sequence>
<name>A0A0R1L1M4_9LACO</name>